<dbReference type="PANTHER" id="PTHR36513">
    <property type="entry name" value="ABC TRANSMEMBRANE TYPE-1 DOMAIN-CONTAINING PROTEIN"/>
    <property type="match status" value="1"/>
</dbReference>
<dbReference type="InterPro" id="IPR010297">
    <property type="entry name" value="DUF900_hydrolase"/>
</dbReference>
<dbReference type="InterPro" id="IPR014586">
    <property type="entry name" value="UCP033909"/>
</dbReference>
<sequence>MIRDGGTLENTGEIVKMTLRATLFLCLSLAVLAGCTGKPESFVAPNAEVGSAKVQRIYLATDRILAPDLSGTTKRGGALSFAQYDITIPPGHEPGEVAFSATNPDPTQSFTVAGARAIARLPELGQIVRAEAGSLGRPIDGPVVYVHGFNTAMEYAVYRHAQIAHDYGLQGPQVTFAWPSIERTLGYVRDKDSILIARDHLEELLVELTGDNQNVFVFGHSMGTQLVVETLRQLSITGQKDVLSRIGGVILVSPDIDLDLFEAQHERIDPMPSPFVVMTSESDYALRFSSLLTAQPERLGSARDRDRLAALDLLVLDLSGLPNARNHFLAATSPVVIDIVTSAREDVLADRFPSRGVIDVAAVQAGARH</sequence>
<dbReference type="Pfam" id="PF05990">
    <property type="entry name" value="DUF900"/>
    <property type="match status" value="1"/>
</dbReference>
<gene>
    <name evidence="1" type="ORF">SAMN05421853_11653</name>
</gene>
<proteinExistence type="predicted"/>
<accession>A0A1I6A9P1</accession>
<dbReference type="PANTHER" id="PTHR36513:SF1">
    <property type="entry name" value="TRANSMEMBRANE PROTEIN"/>
    <property type="match status" value="1"/>
</dbReference>
<keyword evidence="2" id="KW-1185">Reference proteome</keyword>
<dbReference type="Proteomes" id="UP000243106">
    <property type="component" value="Unassembled WGS sequence"/>
</dbReference>
<dbReference type="EMBL" id="FOXV01000016">
    <property type="protein sequence ID" value="SFQ65408.1"/>
    <property type="molecule type" value="Genomic_DNA"/>
</dbReference>
<protein>
    <submittedName>
        <fullName evidence="1">Esterase/lipase superfamily enzyme</fullName>
    </submittedName>
</protein>
<dbReference type="SUPFAM" id="SSF53474">
    <property type="entry name" value="alpha/beta-Hydrolases"/>
    <property type="match status" value="1"/>
</dbReference>
<dbReference type="Gene3D" id="3.40.50.1820">
    <property type="entry name" value="alpha/beta hydrolase"/>
    <property type="match status" value="1"/>
</dbReference>
<dbReference type="STRING" id="93684.SAMN05421853_11653"/>
<dbReference type="PROSITE" id="PS51257">
    <property type="entry name" value="PROKAR_LIPOPROTEIN"/>
    <property type="match status" value="1"/>
</dbReference>
<dbReference type="InterPro" id="IPR029058">
    <property type="entry name" value="AB_hydrolase_fold"/>
</dbReference>
<name>A0A1I6A9P1_9RHOB</name>
<reference evidence="2" key="1">
    <citation type="submission" date="2016-10" db="EMBL/GenBank/DDBJ databases">
        <authorList>
            <person name="Varghese N."/>
            <person name="Submissions S."/>
        </authorList>
    </citation>
    <scope>NUCLEOTIDE SEQUENCE [LARGE SCALE GENOMIC DNA]</scope>
    <source>
        <strain evidence="2">JCM 10271</strain>
    </source>
</reference>
<dbReference type="PIRSF" id="PIRSF033909">
    <property type="entry name" value="UCP033909"/>
    <property type="match status" value="1"/>
</dbReference>
<dbReference type="AlphaFoldDB" id="A0A1I6A9P1"/>
<organism evidence="1 2">
    <name type="scientific">Roseivivax halotolerans</name>
    <dbReference type="NCBI Taxonomy" id="93684"/>
    <lineage>
        <taxon>Bacteria</taxon>
        <taxon>Pseudomonadati</taxon>
        <taxon>Pseudomonadota</taxon>
        <taxon>Alphaproteobacteria</taxon>
        <taxon>Rhodobacterales</taxon>
        <taxon>Roseobacteraceae</taxon>
        <taxon>Roseivivax</taxon>
    </lineage>
</organism>
<evidence type="ECO:0000313" key="1">
    <source>
        <dbReference type="EMBL" id="SFQ65408.1"/>
    </source>
</evidence>
<evidence type="ECO:0000313" key="2">
    <source>
        <dbReference type="Proteomes" id="UP000243106"/>
    </source>
</evidence>
<dbReference type="RefSeq" id="WP_093015134.1">
    <property type="nucleotide sequence ID" value="NZ_FOXV01000016.1"/>
</dbReference>